<accession>A0A8X6UPX5</accession>
<comment type="caution">
    <text evidence="1">The sequence shown here is derived from an EMBL/GenBank/DDBJ whole genome shotgun (WGS) entry which is preliminary data.</text>
</comment>
<reference evidence="1" key="1">
    <citation type="submission" date="2020-08" db="EMBL/GenBank/DDBJ databases">
        <title>Multicomponent nature underlies the extraordinary mechanical properties of spider dragline silk.</title>
        <authorList>
            <person name="Kono N."/>
            <person name="Nakamura H."/>
            <person name="Mori M."/>
            <person name="Yoshida Y."/>
            <person name="Ohtoshi R."/>
            <person name="Malay A.D."/>
            <person name="Moran D.A.P."/>
            <person name="Tomita M."/>
            <person name="Numata K."/>
            <person name="Arakawa K."/>
        </authorList>
    </citation>
    <scope>NUCLEOTIDE SEQUENCE</scope>
</reference>
<protein>
    <submittedName>
        <fullName evidence="1">Uncharacterized protein</fullName>
    </submittedName>
</protein>
<organism evidence="1 2">
    <name type="scientific">Nephila pilipes</name>
    <name type="common">Giant wood spider</name>
    <name type="synonym">Nephila maculata</name>
    <dbReference type="NCBI Taxonomy" id="299642"/>
    <lineage>
        <taxon>Eukaryota</taxon>
        <taxon>Metazoa</taxon>
        <taxon>Ecdysozoa</taxon>
        <taxon>Arthropoda</taxon>
        <taxon>Chelicerata</taxon>
        <taxon>Arachnida</taxon>
        <taxon>Araneae</taxon>
        <taxon>Araneomorphae</taxon>
        <taxon>Entelegynae</taxon>
        <taxon>Araneoidea</taxon>
        <taxon>Nephilidae</taxon>
        <taxon>Nephila</taxon>
    </lineage>
</organism>
<dbReference type="OrthoDB" id="331602at2759"/>
<proteinExistence type="predicted"/>
<evidence type="ECO:0000313" key="1">
    <source>
        <dbReference type="EMBL" id="GFU38022.1"/>
    </source>
</evidence>
<evidence type="ECO:0000313" key="2">
    <source>
        <dbReference type="Proteomes" id="UP000887013"/>
    </source>
</evidence>
<sequence>MQLMFELSTTQLRIGHKKIRGITHSGSQISVISKEFTHVVQYERDGHIEMVATSGKKEVAPLRIFEISIEDGGHREALMSNELSDLSSQCEILEIQITEKDAIVKSLNHKLKQAQLAISHQESVMNHLQ</sequence>
<dbReference type="Proteomes" id="UP000887013">
    <property type="component" value="Unassembled WGS sequence"/>
</dbReference>
<name>A0A8X6UPX5_NEPPI</name>
<dbReference type="AlphaFoldDB" id="A0A8X6UPX5"/>
<dbReference type="EMBL" id="BMAW01035044">
    <property type="protein sequence ID" value="GFU38022.1"/>
    <property type="molecule type" value="Genomic_DNA"/>
</dbReference>
<keyword evidence="2" id="KW-1185">Reference proteome</keyword>
<gene>
    <name evidence="1" type="ORF">NPIL_365231</name>
</gene>